<dbReference type="Proteomes" id="UP001596422">
    <property type="component" value="Unassembled WGS sequence"/>
</dbReference>
<evidence type="ECO:0000313" key="1">
    <source>
        <dbReference type="EMBL" id="MFC6672892.1"/>
    </source>
</evidence>
<dbReference type="Pfam" id="PF13416">
    <property type="entry name" value="SBP_bac_8"/>
    <property type="match status" value="1"/>
</dbReference>
<accession>A0ABW2A5U4</accession>
<evidence type="ECO:0000313" key="2">
    <source>
        <dbReference type="Proteomes" id="UP001596422"/>
    </source>
</evidence>
<organism evidence="1 2">
    <name type="scientific">Marinobacterium aestuariivivens</name>
    <dbReference type="NCBI Taxonomy" id="1698799"/>
    <lineage>
        <taxon>Bacteria</taxon>
        <taxon>Pseudomonadati</taxon>
        <taxon>Pseudomonadota</taxon>
        <taxon>Gammaproteobacteria</taxon>
        <taxon>Oceanospirillales</taxon>
        <taxon>Oceanospirillaceae</taxon>
        <taxon>Marinobacterium</taxon>
    </lineage>
</organism>
<dbReference type="RefSeq" id="WP_379911300.1">
    <property type="nucleotide sequence ID" value="NZ_JBHSWE010000001.1"/>
</dbReference>
<dbReference type="EMBL" id="JBHSWE010000001">
    <property type="protein sequence ID" value="MFC6672892.1"/>
    <property type="molecule type" value="Genomic_DNA"/>
</dbReference>
<protein>
    <submittedName>
        <fullName evidence="1">Extracellular solute-binding protein</fullName>
    </submittedName>
</protein>
<comment type="caution">
    <text evidence="1">The sequence shown here is derived from an EMBL/GenBank/DDBJ whole genome shotgun (WGS) entry which is preliminary data.</text>
</comment>
<dbReference type="InterPro" id="IPR006059">
    <property type="entry name" value="SBP"/>
</dbReference>
<reference evidence="2" key="1">
    <citation type="journal article" date="2019" name="Int. J. Syst. Evol. Microbiol.">
        <title>The Global Catalogue of Microorganisms (GCM) 10K type strain sequencing project: providing services to taxonomists for standard genome sequencing and annotation.</title>
        <authorList>
            <consortium name="The Broad Institute Genomics Platform"/>
            <consortium name="The Broad Institute Genome Sequencing Center for Infectious Disease"/>
            <person name="Wu L."/>
            <person name="Ma J."/>
        </authorList>
    </citation>
    <scope>NUCLEOTIDE SEQUENCE [LARGE SCALE GENOMIC DNA]</scope>
    <source>
        <strain evidence="2">NBRC 111756</strain>
    </source>
</reference>
<dbReference type="SUPFAM" id="SSF53850">
    <property type="entry name" value="Periplasmic binding protein-like II"/>
    <property type="match status" value="1"/>
</dbReference>
<proteinExistence type="predicted"/>
<name>A0ABW2A5U4_9GAMM</name>
<gene>
    <name evidence="1" type="ORF">ACFQDL_24510</name>
</gene>
<sequence length="151" mass="16587">MSNHSKMWGDDLVVMPVPDFGQGPVIGGGSWHWGITQSCEQPEGAAAFIDYILQPAEVAEMSRATGMIPSTPAAAELTEHYRTGGDWRFFYDYSNAYARLRPATPAYPIISSTFESMARNIKDGSDVQDALDQAVDTIERNISDNKGYGFN</sequence>
<keyword evidence="2" id="KW-1185">Reference proteome</keyword>
<dbReference type="Gene3D" id="3.40.190.10">
    <property type="entry name" value="Periplasmic binding protein-like II"/>
    <property type="match status" value="1"/>
</dbReference>